<feature type="region of interest" description="Disordered" evidence="1">
    <location>
        <begin position="203"/>
        <end position="224"/>
    </location>
</feature>
<evidence type="ECO:0000313" key="3">
    <source>
        <dbReference type="Proteomes" id="UP000054321"/>
    </source>
</evidence>
<dbReference type="EMBL" id="KN832875">
    <property type="protein sequence ID" value="KIN01578.1"/>
    <property type="molecule type" value="Genomic_DNA"/>
</dbReference>
<organism evidence="2 3">
    <name type="scientific">Oidiodendron maius (strain Zn)</name>
    <dbReference type="NCBI Taxonomy" id="913774"/>
    <lineage>
        <taxon>Eukaryota</taxon>
        <taxon>Fungi</taxon>
        <taxon>Dikarya</taxon>
        <taxon>Ascomycota</taxon>
        <taxon>Pezizomycotina</taxon>
        <taxon>Leotiomycetes</taxon>
        <taxon>Leotiomycetes incertae sedis</taxon>
        <taxon>Myxotrichaceae</taxon>
        <taxon>Oidiodendron</taxon>
    </lineage>
</organism>
<feature type="compositionally biased region" description="Polar residues" evidence="1">
    <location>
        <begin position="206"/>
        <end position="215"/>
    </location>
</feature>
<gene>
    <name evidence="2" type="ORF">OIDMADRAFT_178912</name>
</gene>
<sequence>MKGTYLRLFVIACYKLYAYASPLLLSSISPTTTSKTEDEDALKPITIEVTSNGIVIPSQSSRESGHDGAPIRSQFGNLEDFPVIQTDGDFSMAAMAPSDIEHAHGIDSSTFIPGSLARRTSYRYNPYRIERLRLERGPVVKLPRTLRPTISAGTLSRPQAMINSQPIYNSEPAYIVIPFIQYDWKPCTSDESSITTLTLSKDAPSRISQNGQPTESPLLDNATHSKPLDTGYSDAISPTISRCLNILRQLRVLAEHLVYVKVAPYHTLMSACHFQSLNRTQYNGRHVERMREICWDLFETIQLEGRRRWERCISKAEDRYRYNSSAWQEGGPQFESDNRVDKFNFHAYQLTPGSVREFIAEHPDLSPDDIEWLLHDTGSTDTALSNHSNKEPVYNLSKRSWLSDLLKTIIAAEINTAVYSMGSSVQEMIIRRVQEYQQKTHSHNGTYKAYNETAPVNTTSVAHSQSKRDPQSNRVLIHSEWFPMAPVNNYVNQPRDSLGIPFSPEDISDYLEFVSETTHLSRKQYRRLKDAVEYELKLNSQLEAPLADNDALQSRELHGIEKRSGPPPKLGPTYRFPYQWNFPPGLDKNPAYVNLTRAWKHTVTAQQKAHIGLQLRNVWALRASDLCNISRSWTKNLSEESQEMELKFKGLSLQRCQEFRDGKRENTRVGEYWRRLGKQPNTPNNGQPSY</sequence>
<protein>
    <submittedName>
        <fullName evidence="2">Uncharacterized protein</fullName>
    </submittedName>
</protein>
<dbReference type="AlphaFoldDB" id="A0A0C3DHW4"/>
<keyword evidence="3" id="KW-1185">Reference proteome</keyword>
<reference evidence="2 3" key="1">
    <citation type="submission" date="2014-04" db="EMBL/GenBank/DDBJ databases">
        <authorList>
            <consortium name="DOE Joint Genome Institute"/>
            <person name="Kuo A."/>
            <person name="Martino E."/>
            <person name="Perotto S."/>
            <person name="Kohler A."/>
            <person name="Nagy L.G."/>
            <person name="Floudas D."/>
            <person name="Copeland A."/>
            <person name="Barry K.W."/>
            <person name="Cichocki N."/>
            <person name="Veneault-Fourrey C."/>
            <person name="LaButti K."/>
            <person name="Lindquist E.A."/>
            <person name="Lipzen A."/>
            <person name="Lundell T."/>
            <person name="Morin E."/>
            <person name="Murat C."/>
            <person name="Sun H."/>
            <person name="Tunlid A."/>
            <person name="Henrissat B."/>
            <person name="Grigoriev I.V."/>
            <person name="Hibbett D.S."/>
            <person name="Martin F."/>
            <person name="Nordberg H.P."/>
            <person name="Cantor M.N."/>
            <person name="Hua S.X."/>
        </authorList>
    </citation>
    <scope>NUCLEOTIDE SEQUENCE [LARGE SCALE GENOMIC DNA]</scope>
    <source>
        <strain evidence="2 3">Zn</strain>
    </source>
</reference>
<dbReference type="OrthoDB" id="10669216at2759"/>
<evidence type="ECO:0000313" key="2">
    <source>
        <dbReference type="EMBL" id="KIN01578.1"/>
    </source>
</evidence>
<reference evidence="3" key="2">
    <citation type="submission" date="2015-01" db="EMBL/GenBank/DDBJ databases">
        <title>Evolutionary Origins and Diversification of the Mycorrhizal Mutualists.</title>
        <authorList>
            <consortium name="DOE Joint Genome Institute"/>
            <consortium name="Mycorrhizal Genomics Consortium"/>
            <person name="Kohler A."/>
            <person name="Kuo A."/>
            <person name="Nagy L.G."/>
            <person name="Floudas D."/>
            <person name="Copeland A."/>
            <person name="Barry K.W."/>
            <person name="Cichocki N."/>
            <person name="Veneault-Fourrey C."/>
            <person name="LaButti K."/>
            <person name="Lindquist E.A."/>
            <person name="Lipzen A."/>
            <person name="Lundell T."/>
            <person name="Morin E."/>
            <person name="Murat C."/>
            <person name="Riley R."/>
            <person name="Ohm R."/>
            <person name="Sun H."/>
            <person name="Tunlid A."/>
            <person name="Henrissat B."/>
            <person name="Grigoriev I.V."/>
            <person name="Hibbett D.S."/>
            <person name="Martin F."/>
        </authorList>
    </citation>
    <scope>NUCLEOTIDE SEQUENCE [LARGE SCALE GENOMIC DNA]</scope>
    <source>
        <strain evidence="3">Zn</strain>
    </source>
</reference>
<proteinExistence type="predicted"/>
<dbReference type="Proteomes" id="UP000054321">
    <property type="component" value="Unassembled WGS sequence"/>
</dbReference>
<accession>A0A0C3DHW4</accession>
<dbReference type="HOGENOM" id="CLU_399058_0_0_1"/>
<evidence type="ECO:0000256" key="1">
    <source>
        <dbReference type="SAM" id="MobiDB-lite"/>
    </source>
</evidence>
<dbReference type="InParanoid" id="A0A0C3DHW4"/>
<name>A0A0C3DHW4_OIDMZ</name>